<reference evidence="1" key="1">
    <citation type="submission" date="2022-12" db="EMBL/GenBank/DDBJ databases">
        <authorList>
            <person name="Wang J."/>
        </authorList>
    </citation>
    <scope>NUCLEOTIDE SEQUENCE</scope>
    <source>
        <strain evidence="1">HY-42-06</strain>
    </source>
</reference>
<dbReference type="RefSeq" id="WP_268047393.1">
    <property type="nucleotide sequence ID" value="NZ_JAPQES010000001.1"/>
</dbReference>
<sequence>MVGKKLSILVSTILLVGALGGCSNSKTSKAGNTQKDNVKKIGITQIVEHPALDSAREGFIQALKDKNYVDGQNIKIDFQNAQGDMPTTQTIADKFVNDDVDLILAIATSSAQASYNATQKSNKDIPIVITAVTDPVKAGIVKSMDNPGTNVTGTSDAAPMDGQFKLIKKIVPSSKKIGIVYNTSEVNSEVQVDEAKKVAANFGFEIITQGITSENEIPQALEAVLDKIDVLYVIKDNMVASAMPTVTRKCFAKKIPVIGSESAHVKAGAIATEGIDYKKLGYETGLKAVQILEGKTPSEIPVETQKESTIVINQDAVKKLNIKIPEDISSKAEKMTGGVE</sequence>
<gene>
    <name evidence="1" type="ORF">OXH55_00215</name>
</gene>
<proteinExistence type="predicted"/>
<name>A0ABT4CJ37_9CLOT</name>
<keyword evidence="2" id="KW-1185">Reference proteome</keyword>
<dbReference type="SUPFAM" id="SSF53822">
    <property type="entry name" value="Periplasmic binding protein-like I"/>
    <property type="match status" value="1"/>
</dbReference>
<dbReference type="PROSITE" id="PS51257">
    <property type="entry name" value="PROKAR_LIPOPROTEIN"/>
    <property type="match status" value="1"/>
</dbReference>
<evidence type="ECO:0000313" key="2">
    <source>
        <dbReference type="Proteomes" id="UP001079657"/>
    </source>
</evidence>
<dbReference type="Pfam" id="PF04392">
    <property type="entry name" value="ABC_sub_bind"/>
    <property type="match status" value="1"/>
</dbReference>
<protein>
    <submittedName>
        <fullName evidence="1">ABC transporter substrate-binding protein</fullName>
    </submittedName>
</protein>
<comment type="caution">
    <text evidence="1">The sequence shown here is derived from an EMBL/GenBank/DDBJ whole genome shotgun (WGS) entry which is preliminary data.</text>
</comment>
<dbReference type="Gene3D" id="3.40.50.2300">
    <property type="match status" value="2"/>
</dbReference>
<dbReference type="InterPro" id="IPR028082">
    <property type="entry name" value="Peripla_BP_I"/>
</dbReference>
<dbReference type="EMBL" id="JAPQES010000001">
    <property type="protein sequence ID" value="MCY6369067.1"/>
    <property type="molecule type" value="Genomic_DNA"/>
</dbReference>
<dbReference type="Proteomes" id="UP001079657">
    <property type="component" value="Unassembled WGS sequence"/>
</dbReference>
<organism evidence="1 2">
    <name type="scientific">Clostridium ganghwense</name>
    <dbReference type="NCBI Taxonomy" id="312089"/>
    <lineage>
        <taxon>Bacteria</taxon>
        <taxon>Bacillati</taxon>
        <taxon>Bacillota</taxon>
        <taxon>Clostridia</taxon>
        <taxon>Eubacteriales</taxon>
        <taxon>Clostridiaceae</taxon>
        <taxon>Clostridium</taxon>
    </lineage>
</organism>
<accession>A0ABT4CJ37</accession>
<dbReference type="PANTHER" id="PTHR35271:SF1">
    <property type="entry name" value="ABC TRANSPORTER, SUBSTRATE-BINDING LIPOPROTEIN"/>
    <property type="match status" value="1"/>
</dbReference>
<dbReference type="PANTHER" id="PTHR35271">
    <property type="entry name" value="ABC TRANSPORTER, SUBSTRATE-BINDING LIPOPROTEIN-RELATED"/>
    <property type="match status" value="1"/>
</dbReference>
<dbReference type="InterPro" id="IPR007487">
    <property type="entry name" value="ABC_transpt-TYRBP-like"/>
</dbReference>
<dbReference type="CDD" id="cd06325">
    <property type="entry name" value="PBP1_ABC_unchar_transporter"/>
    <property type="match status" value="1"/>
</dbReference>
<evidence type="ECO:0000313" key="1">
    <source>
        <dbReference type="EMBL" id="MCY6369067.1"/>
    </source>
</evidence>